<keyword evidence="1" id="KW-0677">Repeat</keyword>
<feature type="region of interest" description="Disordered" evidence="3">
    <location>
        <begin position="303"/>
        <end position="562"/>
    </location>
</feature>
<dbReference type="Proteomes" id="UP000269721">
    <property type="component" value="Unassembled WGS sequence"/>
</dbReference>
<feature type="compositionally biased region" description="Polar residues" evidence="3">
    <location>
        <begin position="254"/>
        <end position="265"/>
    </location>
</feature>
<evidence type="ECO:0000256" key="2">
    <source>
        <dbReference type="PROSITE-ProRule" id="PRU00708"/>
    </source>
</evidence>
<dbReference type="PANTHER" id="PTHR47942">
    <property type="entry name" value="TETRATRICOPEPTIDE REPEAT (TPR)-LIKE SUPERFAMILY PROTEIN-RELATED"/>
    <property type="match status" value="1"/>
</dbReference>
<feature type="compositionally biased region" description="Pro residues" evidence="3">
    <location>
        <begin position="531"/>
        <end position="541"/>
    </location>
</feature>
<dbReference type="EMBL" id="KZ996811">
    <property type="protein sequence ID" value="RKO88296.1"/>
    <property type="molecule type" value="Genomic_DNA"/>
</dbReference>
<protein>
    <recommendedName>
        <fullName evidence="6">Pentacotripeptide-repeat region of PRORP domain-containing protein</fullName>
    </recommendedName>
</protein>
<feature type="compositionally biased region" description="Basic and acidic residues" evidence="3">
    <location>
        <begin position="479"/>
        <end position="498"/>
    </location>
</feature>
<dbReference type="InterPro" id="IPR051222">
    <property type="entry name" value="PPR/CCM1_RNA-binding"/>
</dbReference>
<organism evidence="4 5">
    <name type="scientific">Blyttiomyces helicus</name>
    <dbReference type="NCBI Taxonomy" id="388810"/>
    <lineage>
        <taxon>Eukaryota</taxon>
        <taxon>Fungi</taxon>
        <taxon>Fungi incertae sedis</taxon>
        <taxon>Chytridiomycota</taxon>
        <taxon>Chytridiomycota incertae sedis</taxon>
        <taxon>Chytridiomycetes</taxon>
        <taxon>Chytridiomycetes incertae sedis</taxon>
        <taxon>Blyttiomyces</taxon>
    </lineage>
</organism>
<dbReference type="Gene3D" id="1.25.40.10">
    <property type="entry name" value="Tetratricopeptide repeat domain"/>
    <property type="match status" value="1"/>
</dbReference>
<evidence type="ECO:0000256" key="3">
    <source>
        <dbReference type="SAM" id="MobiDB-lite"/>
    </source>
</evidence>
<feature type="repeat" description="PPR" evidence="2">
    <location>
        <begin position="853"/>
        <end position="887"/>
    </location>
</feature>
<dbReference type="InterPro" id="IPR036430">
    <property type="entry name" value="RNase_T2-like_sf"/>
</dbReference>
<proteinExistence type="predicted"/>
<name>A0A4P9WD44_9FUNG</name>
<dbReference type="PROSITE" id="PS51375">
    <property type="entry name" value="PPR"/>
    <property type="match status" value="1"/>
</dbReference>
<feature type="compositionally biased region" description="Low complexity" evidence="3">
    <location>
        <begin position="273"/>
        <end position="287"/>
    </location>
</feature>
<accession>A0A4P9WD44</accession>
<dbReference type="InterPro" id="IPR002885">
    <property type="entry name" value="PPR_rpt"/>
</dbReference>
<dbReference type="GO" id="GO:0003723">
    <property type="term" value="F:RNA binding"/>
    <property type="evidence" value="ECO:0007669"/>
    <property type="project" value="InterPro"/>
</dbReference>
<evidence type="ECO:0000256" key="1">
    <source>
        <dbReference type="ARBA" id="ARBA00022737"/>
    </source>
</evidence>
<feature type="compositionally biased region" description="Basic and acidic residues" evidence="3">
    <location>
        <begin position="598"/>
        <end position="610"/>
    </location>
</feature>
<feature type="region of interest" description="Disordered" evidence="3">
    <location>
        <begin position="584"/>
        <end position="610"/>
    </location>
</feature>
<evidence type="ECO:0008006" key="6">
    <source>
        <dbReference type="Google" id="ProtNLM"/>
    </source>
</evidence>
<gene>
    <name evidence="4" type="ORF">BDK51DRAFT_40917</name>
</gene>
<evidence type="ECO:0000313" key="4">
    <source>
        <dbReference type="EMBL" id="RKO88296.1"/>
    </source>
</evidence>
<feature type="compositionally biased region" description="Pro residues" evidence="3">
    <location>
        <begin position="369"/>
        <end position="378"/>
    </location>
</feature>
<dbReference type="OrthoDB" id="435754at2759"/>
<evidence type="ECO:0000313" key="5">
    <source>
        <dbReference type="Proteomes" id="UP000269721"/>
    </source>
</evidence>
<keyword evidence="5" id="KW-1185">Reference proteome</keyword>
<dbReference type="InterPro" id="IPR011990">
    <property type="entry name" value="TPR-like_helical_dom_sf"/>
</dbReference>
<dbReference type="PANTHER" id="PTHR47942:SF63">
    <property type="entry name" value="PENTATRICOPEPTIDE REPEAT-CONTAINING PROTEIN"/>
    <property type="match status" value="1"/>
</dbReference>
<dbReference type="Pfam" id="PF13041">
    <property type="entry name" value="PPR_2"/>
    <property type="match status" value="1"/>
</dbReference>
<sequence>MFYAHELYRTFSLDSALSNAGITPGGSYSLRTIDNAIASAYPNIREAHLCTDDGNSWTVDRGREHLPRHCHLLGDLRPGGSGSYPICETSSPSREPLIMADHLHEETAKKKEGLRRPRKQLGAGNFFRLTKSWKPQRICSLGHLHRLNAPLASPESAPEGLLSGSGTRREAFSNLVHPATHPLDLQLILRASSALPRPSALQATFPRRSFLQSTSASSALNTLNLSNGCPSPSLSRPLRVPAFAALPPSLLYSTSRDMSSENSLPETEPAPAPDSSADPAPAQSKPSAFSWLSFAASSARVPRRQVGPRFSQPPPAEPVSRAASHEGTRSLNSEMDGRRLELNWPLSAQRDEVPLSPAHNDAGPRRPESTPPRQPDPAPGGAIRPRSSVEEEPTERPGGSPPQPPPLTEAGLNALPTASEFGRTPVAKYLLDPSAGKSDFAKPRRPLNSPPEDQTLLPHATESESKYPLDGNVLGVRPTKSEVKRHLDSGRRLPRDEPAPVSSAQPGPMATSHRGPGVRIAHPEIQRPGFVPNPPSAPVRPSPTRYSSNQDRAPSDDGKPVSVSVPDVRITHPEIQRQGFVLNPRSAPVRPSATRYTSKQDRAPSEDGKPVSIEDFRAALEARDSETASRIYASHGKALVMALTEEDSCRYLSLLRKHLPTIKPIHALGNRRRRDQERLARARYVERTFEDFLRDGATFILEMTNEVALAYVNIGAVAEVDRVIDAGEARSAGEKLRNAKHLRLLARAKSALYSSSLPPPSVSELVDEMDALVTTSEAQRSYLFLPAFNAVLEEVVRRGDEAAYERMWALAEQYKVATDMKSFELKIEHTAKRDIDAARRLLQDGPKSGFSHTIRSYNSILQELVRAKRREEITPLFRNMEDNGVRANASTYAILLSAYDPTMPYGEEDPAAAAMTFLAMCSSETIPLLIPSQSQSLARSMKSIVAIDGLEPFLAREGLAPNRYLYEALISGFFKSEPKLALRVGDLYLAHSALNRDEWPIDDDWCVRYLRSLQYIGSASEWQSALDAFIKAGHAPTSAILDQILRPYSNPTALASQRAEMAVEARKVFDRILSQRLRTNDYPRTLTRLLSTTWDEFGEEPLNRDALVYMREYARHAPQEGRFAPRHLIPMRRAVSIVGSGDYAMGILRLRNGDVDLPLSPPGPVASPSPLVNALRDLIAAGRGAEWEAVLEDWRAKGHAPTTGAYNVILAYLGRADREVARRIFDAMRAGGPNAAPNGYTYCRLVAIEWRGKQGPSPLSENAITYLEAFADTSESPPGLNVARRHLIEHHLYAALSIIGQGSAKEGIVRLRARGRGSNVFGAHAETPKDENPSTAL</sequence>
<feature type="region of interest" description="Disordered" evidence="3">
    <location>
        <begin position="254"/>
        <end position="287"/>
    </location>
</feature>
<reference evidence="5" key="1">
    <citation type="journal article" date="2018" name="Nat. Microbiol.">
        <title>Leveraging single-cell genomics to expand the fungal tree of life.</title>
        <authorList>
            <person name="Ahrendt S.R."/>
            <person name="Quandt C.A."/>
            <person name="Ciobanu D."/>
            <person name="Clum A."/>
            <person name="Salamov A."/>
            <person name="Andreopoulos B."/>
            <person name="Cheng J.F."/>
            <person name="Woyke T."/>
            <person name="Pelin A."/>
            <person name="Henrissat B."/>
            <person name="Reynolds N.K."/>
            <person name="Benny G.L."/>
            <person name="Smith M.E."/>
            <person name="James T.Y."/>
            <person name="Grigoriev I.V."/>
        </authorList>
    </citation>
    <scope>NUCLEOTIDE SEQUENCE [LARGE SCALE GENOMIC DNA]</scope>
</reference>
<dbReference type="GO" id="GO:0033897">
    <property type="term" value="F:ribonuclease T2 activity"/>
    <property type="evidence" value="ECO:0007669"/>
    <property type="project" value="InterPro"/>
</dbReference>
<dbReference type="SUPFAM" id="SSF55895">
    <property type="entry name" value="Ribonuclease Rh-like"/>
    <property type="match status" value="1"/>
</dbReference>